<feature type="region of interest" description="Disordered" evidence="1">
    <location>
        <begin position="38"/>
        <end position="74"/>
    </location>
</feature>
<evidence type="ECO:0000256" key="1">
    <source>
        <dbReference type="SAM" id="MobiDB-lite"/>
    </source>
</evidence>
<name>A0A7U2F2R8_PHANO</name>
<feature type="compositionally biased region" description="Low complexity" evidence="1">
    <location>
        <begin position="57"/>
        <end position="70"/>
    </location>
</feature>
<dbReference type="VEuPathDB" id="FungiDB:JI435_086280"/>
<accession>A0A7U2F2R8</accession>
<feature type="compositionally biased region" description="Acidic residues" evidence="1">
    <location>
        <begin position="39"/>
        <end position="51"/>
    </location>
</feature>
<dbReference type="RefSeq" id="XP_001798937.1">
    <property type="nucleotide sequence ID" value="XM_001798885.1"/>
</dbReference>
<dbReference type="KEGG" id="pno:SNOG_08628"/>
<dbReference type="EMBL" id="CP069029">
    <property type="protein sequence ID" value="QRC97598.1"/>
    <property type="molecule type" value="Genomic_DNA"/>
</dbReference>
<dbReference type="AlphaFoldDB" id="A0A7U2F2R8"/>
<proteinExistence type="predicted"/>
<keyword evidence="3" id="KW-1185">Reference proteome</keyword>
<evidence type="ECO:0000313" key="3">
    <source>
        <dbReference type="Proteomes" id="UP000663193"/>
    </source>
</evidence>
<reference evidence="3" key="1">
    <citation type="journal article" date="2021" name="BMC Genomics">
        <title>Chromosome-level genome assembly and manually-curated proteome of model necrotroph Parastagonospora nodorum Sn15 reveals a genome-wide trove of candidate effector homologs, and redundancy of virulence-related functions within an accessory chromosome.</title>
        <authorList>
            <person name="Bertazzoni S."/>
            <person name="Jones D.A.B."/>
            <person name="Phan H.T."/>
            <person name="Tan K.-C."/>
            <person name="Hane J.K."/>
        </authorList>
    </citation>
    <scope>NUCLEOTIDE SEQUENCE [LARGE SCALE GENOMIC DNA]</scope>
    <source>
        <strain evidence="3">SN15 / ATCC MYA-4574 / FGSC 10173)</strain>
    </source>
</reference>
<evidence type="ECO:0000313" key="2">
    <source>
        <dbReference type="EMBL" id="QRC97598.1"/>
    </source>
</evidence>
<protein>
    <submittedName>
        <fullName evidence="2">Uncharacterized protein</fullName>
    </submittedName>
</protein>
<sequence length="161" mass="18063">MLSNTSPPPSPTTSPKRVRFNPIVYEIEPVHFIIVNNPFEDENSSESEDEEPHFSATSHYETITSSSSSHLQDDHFSDELLPSLVYSHDAPSAANLQHSIQNAYDELMDITAELFPSSARSKGLGERCNVFPSEIWRRPAWRDGAVTARGMRAEDDVEDLD</sequence>
<gene>
    <name evidence="2" type="ORF">JI435_086280</name>
</gene>
<organism evidence="2 3">
    <name type="scientific">Phaeosphaeria nodorum (strain SN15 / ATCC MYA-4574 / FGSC 10173)</name>
    <name type="common">Glume blotch fungus</name>
    <name type="synonym">Parastagonospora nodorum</name>
    <dbReference type="NCBI Taxonomy" id="321614"/>
    <lineage>
        <taxon>Eukaryota</taxon>
        <taxon>Fungi</taxon>
        <taxon>Dikarya</taxon>
        <taxon>Ascomycota</taxon>
        <taxon>Pezizomycotina</taxon>
        <taxon>Dothideomycetes</taxon>
        <taxon>Pleosporomycetidae</taxon>
        <taxon>Pleosporales</taxon>
        <taxon>Pleosporineae</taxon>
        <taxon>Phaeosphaeriaceae</taxon>
        <taxon>Parastagonospora</taxon>
    </lineage>
</organism>
<dbReference type="Proteomes" id="UP000663193">
    <property type="component" value="Chromosome 7"/>
</dbReference>